<keyword evidence="1" id="KW-0812">Transmembrane</keyword>
<feature type="transmembrane region" description="Helical" evidence="1">
    <location>
        <begin position="34"/>
        <end position="57"/>
    </location>
</feature>
<evidence type="ECO:0000313" key="2">
    <source>
        <dbReference type="EMBL" id="KAK8240554.1"/>
    </source>
</evidence>
<keyword evidence="1" id="KW-0472">Membrane</keyword>
<organism evidence="2 3">
    <name type="scientific">Phyllosticta capitalensis</name>
    <dbReference type="NCBI Taxonomy" id="121624"/>
    <lineage>
        <taxon>Eukaryota</taxon>
        <taxon>Fungi</taxon>
        <taxon>Dikarya</taxon>
        <taxon>Ascomycota</taxon>
        <taxon>Pezizomycotina</taxon>
        <taxon>Dothideomycetes</taxon>
        <taxon>Dothideomycetes incertae sedis</taxon>
        <taxon>Botryosphaeriales</taxon>
        <taxon>Phyllostictaceae</taxon>
        <taxon>Phyllosticta</taxon>
    </lineage>
</organism>
<keyword evidence="3" id="KW-1185">Reference proteome</keyword>
<keyword evidence="1" id="KW-1133">Transmembrane helix</keyword>
<evidence type="ECO:0000313" key="3">
    <source>
        <dbReference type="Proteomes" id="UP001492380"/>
    </source>
</evidence>
<proteinExistence type="predicted"/>
<name>A0ABR1YWH4_9PEZI</name>
<protein>
    <submittedName>
        <fullName evidence="2">Uncharacterized protein</fullName>
    </submittedName>
</protein>
<sequence length="228" mass="26020">MELFRLLSRCLCAVSLCFYLPALAVGSPTLLNLSLVFSGSAAITGVCSVFSPVFFYFRMRRKESAYKQALKDLFQAGKTLCGEAEREKQRLSSSEPLFVLFLEKLARLGALEARCRQFEMAFANVAESERDEFAILQRDCTDKMFRVIDEIGGCLSRVSDEAGRRIDQLNSLATEGRLLEHRAFYLDLKRCLALHRKYFDSQINLLNRAEEYRRELIIIQGYIPAAEN</sequence>
<reference evidence="2 3" key="1">
    <citation type="submission" date="2024-04" db="EMBL/GenBank/DDBJ databases">
        <title>Phyllosticta paracitricarpa is synonymous to the EU quarantine fungus P. citricarpa based on phylogenomic analyses.</title>
        <authorList>
            <consortium name="Lawrence Berkeley National Laboratory"/>
            <person name="Van Ingen-Buijs V.A."/>
            <person name="Van Westerhoven A.C."/>
            <person name="Haridas S."/>
            <person name="Skiadas P."/>
            <person name="Martin F."/>
            <person name="Groenewald J.Z."/>
            <person name="Crous P.W."/>
            <person name="Seidl M.F."/>
        </authorList>
    </citation>
    <scope>NUCLEOTIDE SEQUENCE [LARGE SCALE GENOMIC DNA]</scope>
    <source>
        <strain evidence="2 3">CBS 123374</strain>
    </source>
</reference>
<dbReference type="Proteomes" id="UP001492380">
    <property type="component" value="Unassembled WGS sequence"/>
</dbReference>
<evidence type="ECO:0000256" key="1">
    <source>
        <dbReference type="SAM" id="Phobius"/>
    </source>
</evidence>
<accession>A0ABR1YWH4</accession>
<comment type="caution">
    <text evidence="2">The sequence shown here is derived from an EMBL/GenBank/DDBJ whole genome shotgun (WGS) entry which is preliminary data.</text>
</comment>
<dbReference type="EMBL" id="JBBWRZ010000003">
    <property type="protein sequence ID" value="KAK8240554.1"/>
    <property type="molecule type" value="Genomic_DNA"/>
</dbReference>
<gene>
    <name evidence="2" type="ORF">HDK90DRAFT_523575</name>
</gene>